<dbReference type="InterPro" id="IPR012226">
    <property type="entry name" value="Diguanyl_cyclase/Pdiesterase"/>
</dbReference>
<dbReference type="InterPro" id="IPR001610">
    <property type="entry name" value="PAC"/>
</dbReference>
<dbReference type="FunFam" id="3.30.70.270:FF:000001">
    <property type="entry name" value="Diguanylate cyclase domain protein"/>
    <property type="match status" value="1"/>
</dbReference>
<keyword evidence="7" id="KW-1185">Reference proteome</keyword>
<dbReference type="Proteomes" id="UP000288212">
    <property type="component" value="Unassembled WGS sequence"/>
</dbReference>
<evidence type="ECO:0000259" key="3">
    <source>
        <dbReference type="PROSITE" id="PS50113"/>
    </source>
</evidence>
<dbReference type="SUPFAM" id="SSF55781">
    <property type="entry name" value="GAF domain-like"/>
    <property type="match status" value="1"/>
</dbReference>
<dbReference type="SMART" id="SM00052">
    <property type="entry name" value="EAL"/>
    <property type="match status" value="1"/>
</dbReference>
<dbReference type="SMART" id="SM00086">
    <property type="entry name" value="PAC"/>
    <property type="match status" value="1"/>
</dbReference>
<dbReference type="Gene3D" id="3.30.70.270">
    <property type="match status" value="1"/>
</dbReference>
<evidence type="ECO:0000313" key="7">
    <source>
        <dbReference type="Proteomes" id="UP000288212"/>
    </source>
</evidence>
<protein>
    <submittedName>
        <fullName evidence="6">GGDEF domain-containing protein</fullName>
    </submittedName>
</protein>
<dbReference type="OrthoDB" id="6597954at2"/>
<dbReference type="Gene3D" id="3.20.20.450">
    <property type="entry name" value="EAL domain"/>
    <property type="match status" value="1"/>
</dbReference>
<dbReference type="InterPro" id="IPR000160">
    <property type="entry name" value="GGDEF_dom"/>
</dbReference>
<dbReference type="InterPro" id="IPR000014">
    <property type="entry name" value="PAS"/>
</dbReference>
<feature type="domain" description="EAL" evidence="4">
    <location>
        <begin position="510"/>
        <end position="759"/>
    </location>
</feature>
<dbReference type="EMBL" id="PIPI01000001">
    <property type="protein sequence ID" value="RUO21861.1"/>
    <property type="molecule type" value="Genomic_DNA"/>
</dbReference>
<dbReference type="PANTHER" id="PTHR44757">
    <property type="entry name" value="DIGUANYLATE CYCLASE DGCP"/>
    <property type="match status" value="1"/>
</dbReference>
<evidence type="ECO:0000259" key="2">
    <source>
        <dbReference type="PROSITE" id="PS50112"/>
    </source>
</evidence>
<dbReference type="RefSeq" id="WP_126791080.1">
    <property type="nucleotide sequence ID" value="NZ_PIPI01000001.1"/>
</dbReference>
<dbReference type="Pfam" id="PF00563">
    <property type="entry name" value="EAL"/>
    <property type="match status" value="1"/>
</dbReference>
<dbReference type="Gene3D" id="3.30.450.20">
    <property type="entry name" value="PAS domain"/>
    <property type="match status" value="1"/>
</dbReference>
<sequence length="759" mass="85124">MELTTTGVVLSVLLALVSLLCAGVFAQKLKQFRRVRKVEAELLHCAMSDAQWHDKLTAVCRLIETKHEGAHATVMEVASGGDTLACIAHARLPASFAEQLQQLPIADGIGACGTAAARNEPVLVADMHTDPRFRDYLPLANAYKLKACWSHPFTNQDGAVAGTFAVYFTEIKVPTQQALAVINQALDWVALILQQKQERERRQASETQMRILERGIDASVNGIVIADARKPGNPLVYINPAFARITGWSQEEMLGKSCRLLQGEDTDPRAIEQIRNRLRRFKEVQTVIRNYRKDGTPFWNDLYIAPVKDAEGVVTHFIGIQNDISERKQQEERIAWHATHDTLTELPNRALLADRLEQALRFVRRYHLQLTVMFIDLDGFKPINDTLGHAIGDKVLKIVAKRLAAVLRDGDTLARFGGDEFVVVLPNAGNTDEVNAIAERLLVSLAEPYEIEGKALTLTASIGIAQGNEDIQEPNVLVQQADMAMYKAKRRGNHNFEWFSHDINSKVERHVVVRHELQEALNNDEFRLVYQPMTNAAGEMRSVEALLRWQHPQQGEVSPAEFIPIAEHTGQIISIGRWVFEQVCRDMGRLIQLGVQTVSVNLSPLQLSRNRFIEDLDTTLAKYQVQPEQITLEITENVLVNELTHAPELLQALHERGFTIALDDFGSGYSSLRYLHELPIDVVKIDRVFTQQIGLKNGKESIVRAIMAIAAELKLKVIAEGIETAEQLDFLQARHCDGYQGFYLGRPVPIQELIQYAPA</sequence>
<dbReference type="AlphaFoldDB" id="A0A432VYX7"/>
<proteinExistence type="predicted"/>
<evidence type="ECO:0000259" key="5">
    <source>
        <dbReference type="PROSITE" id="PS50887"/>
    </source>
</evidence>
<comment type="caution">
    <text evidence="6">The sequence shown here is derived from an EMBL/GenBank/DDBJ whole genome shotgun (WGS) entry which is preliminary data.</text>
</comment>
<dbReference type="InterPro" id="IPR052155">
    <property type="entry name" value="Biofilm_reg_signaling"/>
</dbReference>
<organism evidence="6 7">
    <name type="scientific">Aliidiomarina haloalkalitolerans</name>
    <dbReference type="NCBI Taxonomy" id="859059"/>
    <lineage>
        <taxon>Bacteria</taxon>
        <taxon>Pseudomonadati</taxon>
        <taxon>Pseudomonadota</taxon>
        <taxon>Gammaproteobacteria</taxon>
        <taxon>Alteromonadales</taxon>
        <taxon>Idiomarinaceae</taxon>
        <taxon>Aliidiomarina</taxon>
    </lineage>
</organism>
<reference evidence="6 7" key="1">
    <citation type="journal article" date="2011" name="Front. Microbiol.">
        <title>Genomic signatures of strain selection and enhancement in Bacillus atrophaeus var. globigii, a historical biowarfare simulant.</title>
        <authorList>
            <person name="Gibbons H.S."/>
            <person name="Broomall S.M."/>
            <person name="McNew L.A."/>
            <person name="Daligault H."/>
            <person name="Chapman C."/>
            <person name="Bruce D."/>
            <person name="Karavis M."/>
            <person name="Krepps M."/>
            <person name="McGregor P.A."/>
            <person name="Hong C."/>
            <person name="Park K.H."/>
            <person name="Akmal A."/>
            <person name="Feldman A."/>
            <person name="Lin J.S."/>
            <person name="Chang W.E."/>
            <person name="Higgs B.W."/>
            <person name="Demirev P."/>
            <person name="Lindquist J."/>
            <person name="Liem A."/>
            <person name="Fochler E."/>
            <person name="Read T.D."/>
            <person name="Tapia R."/>
            <person name="Johnson S."/>
            <person name="Bishop-Lilly K.A."/>
            <person name="Detter C."/>
            <person name="Han C."/>
            <person name="Sozhamannan S."/>
            <person name="Rosenzweig C.N."/>
            <person name="Skowronski E.W."/>
        </authorList>
    </citation>
    <scope>NUCLEOTIDE SEQUENCE [LARGE SCALE GENOMIC DNA]</scope>
    <source>
        <strain evidence="6 7">AK5</strain>
    </source>
</reference>
<evidence type="ECO:0000256" key="1">
    <source>
        <dbReference type="ARBA" id="ARBA00001946"/>
    </source>
</evidence>
<feature type="domain" description="PAC" evidence="3">
    <location>
        <begin position="282"/>
        <end position="336"/>
    </location>
</feature>
<dbReference type="PROSITE" id="PS50887">
    <property type="entry name" value="GGDEF"/>
    <property type="match status" value="1"/>
</dbReference>
<dbReference type="InterPro" id="IPR035965">
    <property type="entry name" value="PAS-like_dom_sf"/>
</dbReference>
<dbReference type="SUPFAM" id="SSF55785">
    <property type="entry name" value="PYP-like sensor domain (PAS domain)"/>
    <property type="match status" value="1"/>
</dbReference>
<dbReference type="GO" id="GO:0003824">
    <property type="term" value="F:catalytic activity"/>
    <property type="evidence" value="ECO:0007669"/>
    <property type="project" value="UniProtKB-ARBA"/>
</dbReference>
<dbReference type="PROSITE" id="PS50112">
    <property type="entry name" value="PAS"/>
    <property type="match status" value="1"/>
</dbReference>
<evidence type="ECO:0000313" key="6">
    <source>
        <dbReference type="EMBL" id="RUO21861.1"/>
    </source>
</evidence>
<dbReference type="CDD" id="cd00130">
    <property type="entry name" value="PAS"/>
    <property type="match status" value="1"/>
</dbReference>
<dbReference type="Pfam" id="PF00990">
    <property type="entry name" value="GGDEF"/>
    <property type="match status" value="1"/>
</dbReference>
<dbReference type="InterPro" id="IPR035919">
    <property type="entry name" value="EAL_sf"/>
</dbReference>
<dbReference type="SUPFAM" id="SSF55073">
    <property type="entry name" value="Nucleotide cyclase"/>
    <property type="match status" value="1"/>
</dbReference>
<dbReference type="PANTHER" id="PTHR44757:SF2">
    <property type="entry name" value="BIOFILM ARCHITECTURE MAINTENANCE PROTEIN MBAA"/>
    <property type="match status" value="1"/>
</dbReference>
<dbReference type="Pfam" id="PF13426">
    <property type="entry name" value="PAS_9"/>
    <property type="match status" value="1"/>
</dbReference>
<dbReference type="SUPFAM" id="SSF141868">
    <property type="entry name" value="EAL domain-like"/>
    <property type="match status" value="1"/>
</dbReference>
<dbReference type="InterPro" id="IPR029016">
    <property type="entry name" value="GAF-like_dom_sf"/>
</dbReference>
<dbReference type="InterPro" id="IPR003018">
    <property type="entry name" value="GAF"/>
</dbReference>
<dbReference type="PIRSF" id="PIRSF005925">
    <property type="entry name" value="Dos"/>
    <property type="match status" value="1"/>
</dbReference>
<dbReference type="PROSITE" id="PS50113">
    <property type="entry name" value="PAC"/>
    <property type="match status" value="1"/>
</dbReference>
<gene>
    <name evidence="6" type="ORF">CWE06_03175</name>
</gene>
<dbReference type="NCBIfam" id="TIGR00254">
    <property type="entry name" value="GGDEF"/>
    <property type="match status" value="1"/>
</dbReference>
<dbReference type="PROSITE" id="PS50883">
    <property type="entry name" value="EAL"/>
    <property type="match status" value="1"/>
</dbReference>
<dbReference type="NCBIfam" id="TIGR00229">
    <property type="entry name" value="sensory_box"/>
    <property type="match status" value="1"/>
</dbReference>
<dbReference type="InterPro" id="IPR001633">
    <property type="entry name" value="EAL_dom"/>
</dbReference>
<evidence type="ECO:0000259" key="4">
    <source>
        <dbReference type="PROSITE" id="PS50883"/>
    </source>
</evidence>
<dbReference type="InterPro" id="IPR029787">
    <property type="entry name" value="Nucleotide_cyclase"/>
</dbReference>
<comment type="cofactor">
    <cofactor evidence="1">
        <name>Mg(2+)</name>
        <dbReference type="ChEBI" id="CHEBI:18420"/>
    </cofactor>
</comment>
<dbReference type="SMART" id="SM00267">
    <property type="entry name" value="GGDEF"/>
    <property type="match status" value="1"/>
</dbReference>
<dbReference type="CDD" id="cd01949">
    <property type="entry name" value="GGDEF"/>
    <property type="match status" value="1"/>
</dbReference>
<name>A0A432VYX7_9GAMM</name>
<dbReference type="Pfam" id="PF01590">
    <property type="entry name" value="GAF"/>
    <property type="match status" value="1"/>
</dbReference>
<dbReference type="CDD" id="cd01948">
    <property type="entry name" value="EAL"/>
    <property type="match status" value="1"/>
</dbReference>
<feature type="domain" description="PAS" evidence="2">
    <location>
        <begin position="208"/>
        <end position="285"/>
    </location>
</feature>
<dbReference type="InterPro" id="IPR043128">
    <property type="entry name" value="Rev_trsase/Diguanyl_cyclase"/>
</dbReference>
<dbReference type="Gene3D" id="3.30.450.40">
    <property type="match status" value="1"/>
</dbReference>
<accession>A0A432VYX7</accession>
<dbReference type="SMART" id="SM00091">
    <property type="entry name" value="PAS"/>
    <property type="match status" value="1"/>
</dbReference>
<dbReference type="InterPro" id="IPR000700">
    <property type="entry name" value="PAS-assoc_C"/>
</dbReference>
<feature type="domain" description="GGDEF" evidence="5">
    <location>
        <begin position="368"/>
        <end position="501"/>
    </location>
</feature>